<evidence type="ECO:0000313" key="2">
    <source>
        <dbReference type="Proteomes" id="UP000625283"/>
    </source>
</evidence>
<proteinExistence type="predicted"/>
<reference evidence="1 2" key="1">
    <citation type="submission" date="2021-01" db="EMBL/GenBank/DDBJ databases">
        <title>C459-1 draft genome sequence.</title>
        <authorList>
            <person name="Zhang X.-F."/>
        </authorList>
    </citation>
    <scope>NUCLEOTIDE SEQUENCE [LARGE SCALE GENOMIC DNA]</scope>
    <source>
        <strain evidence="2">C459-1</strain>
    </source>
</reference>
<dbReference type="Proteomes" id="UP000625283">
    <property type="component" value="Unassembled WGS sequence"/>
</dbReference>
<keyword evidence="2" id="KW-1185">Reference proteome</keyword>
<sequence>MLQLIIDFASSFGSFGGEYMDSDTMGQLLNNVVEAQSKCDFKPLDPQN</sequence>
<gene>
    <name evidence="1" type="ORF">JKG61_16585</name>
</gene>
<evidence type="ECO:0000313" key="1">
    <source>
        <dbReference type="EMBL" id="MBL1410375.1"/>
    </source>
</evidence>
<dbReference type="EMBL" id="JAERTY010000009">
    <property type="protein sequence ID" value="MBL1410375.1"/>
    <property type="molecule type" value="Genomic_DNA"/>
</dbReference>
<comment type="caution">
    <text evidence="1">The sequence shown here is derived from an EMBL/GenBank/DDBJ whole genome shotgun (WGS) entry which is preliminary data.</text>
</comment>
<organism evidence="1 2">
    <name type="scientific">Sphingobacterium faecale</name>
    <dbReference type="NCBI Taxonomy" id="2803775"/>
    <lineage>
        <taxon>Bacteria</taxon>
        <taxon>Pseudomonadati</taxon>
        <taxon>Bacteroidota</taxon>
        <taxon>Sphingobacteriia</taxon>
        <taxon>Sphingobacteriales</taxon>
        <taxon>Sphingobacteriaceae</taxon>
        <taxon>Sphingobacterium</taxon>
    </lineage>
</organism>
<accession>A0ABS1R6M9</accession>
<protein>
    <submittedName>
        <fullName evidence="1">Uncharacterized protein</fullName>
    </submittedName>
</protein>
<dbReference type="RefSeq" id="WP_202104072.1">
    <property type="nucleotide sequence ID" value="NZ_JAERTY010000009.1"/>
</dbReference>
<name>A0ABS1R6M9_9SPHI</name>